<feature type="transmembrane region" description="Helical" evidence="6">
    <location>
        <begin position="227"/>
        <end position="244"/>
    </location>
</feature>
<dbReference type="EMBL" id="IACT01007908">
    <property type="protein sequence ID" value="LAC27020.1"/>
    <property type="molecule type" value="mRNA"/>
</dbReference>
<reference evidence="7" key="1">
    <citation type="submission" date="2017-11" db="EMBL/GenBank/DDBJ databases">
        <title>The sensing device of the deep-sea amphipod.</title>
        <authorList>
            <person name="Kobayashi H."/>
            <person name="Nagahama T."/>
            <person name="Arai W."/>
            <person name="Sasagawa Y."/>
            <person name="Umeda M."/>
            <person name="Hayashi T."/>
            <person name="Nikaido I."/>
            <person name="Watanabe H."/>
            <person name="Oguri K."/>
            <person name="Kitazato H."/>
            <person name="Fujioka K."/>
            <person name="Kido Y."/>
            <person name="Takami H."/>
        </authorList>
    </citation>
    <scope>NUCLEOTIDE SEQUENCE</scope>
    <source>
        <tissue evidence="7">Whole body</tissue>
    </source>
</reference>
<comment type="similarity">
    <text evidence="2">Belongs to the unc-50 family.</text>
</comment>
<proteinExistence type="evidence at transcript level"/>
<evidence type="ECO:0000256" key="4">
    <source>
        <dbReference type="ARBA" id="ARBA00022989"/>
    </source>
</evidence>
<dbReference type="PANTHER" id="PTHR12841">
    <property type="entry name" value="PROTEIN UNC-50 HOMOLOG"/>
    <property type="match status" value="1"/>
</dbReference>
<keyword evidence="3 6" id="KW-0812">Transmembrane</keyword>
<dbReference type="Pfam" id="PF05216">
    <property type="entry name" value="UNC-50"/>
    <property type="match status" value="1"/>
</dbReference>
<evidence type="ECO:0000313" key="7">
    <source>
        <dbReference type="EMBL" id="LAC27020.1"/>
    </source>
</evidence>
<feature type="transmembrane region" description="Helical" evidence="6">
    <location>
        <begin position="115"/>
        <end position="139"/>
    </location>
</feature>
<feature type="transmembrane region" description="Helical" evidence="6">
    <location>
        <begin position="194"/>
        <end position="215"/>
    </location>
</feature>
<name>A0A6A7G866_9CRUS</name>
<organism evidence="7">
    <name type="scientific">Hirondellea gigas</name>
    <dbReference type="NCBI Taxonomy" id="1518452"/>
    <lineage>
        <taxon>Eukaryota</taxon>
        <taxon>Metazoa</taxon>
        <taxon>Ecdysozoa</taxon>
        <taxon>Arthropoda</taxon>
        <taxon>Crustacea</taxon>
        <taxon>Multicrustacea</taxon>
        <taxon>Malacostraca</taxon>
        <taxon>Eumalacostraca</taxon>
        <taxon>Peracarida</taxon>
        <taxon>Amphipoda</taxon>
        <taxon>Amphilochidea</taxon>
        <taxon>Lysianassida</taxon>
        <taxon>Lysianassidira</taxon>
        <taxon>Lysianassoidea</taxon>
        <taxon>Lysianassidae</taxon>
        <taxon>Hirondellea</taxon>
    </lineage>
</organism>
<protein>
    <submittedName>
        <fullName evidence="7">UNC-50 family protein</fullName>
    </submittedName>
</protein>
<accession>A0A6A7G866</accession>
<evidence type="ECO:0000256" key="1">
    <source>
        <dbReference type="ARBA" id="ARBA00004141"/>
    </source>
</evidence>
<comment type="subcellular location">
    <subcellularLocation>
        <location evidence="1">Membrane</location>
        <topology evidence="1">Multi-pass membrane protein</topology>
    </subcellularLocation>
</comment>
<evidence type="ECO:0000256" key="5">
    <source>
        <dbReference type="ARBA" id="ARBA00023136"/>
    </source>
</evidence>
<evidence type="ECO:0000256" key="2">
    <source>
        <dbReference type="ARBA" id="ARBA00006293"/>
    </source>
</evidence>
<dbReference type="PANTHER" id="PTHR12841:SF6">
    <property type="entry name" value="PROTEIN UNC-50 HOMOLOG"/>
    <property type="match status" value="1"/>
</dbReference>
<keyword evidence="4 6" id="KW-1133">Transmembrane helix</keyword>
<keyword evidence="5 6" id="KW-0472">Membrane</keyword>
<feature type="transmembrane region" description="Helical" evidence="6">
    <location>
        <begin position="84"/>
        <end position="103"/>
    </location>
</feature>
<dbReference type="InterPro" id="IPR007881">
    <property type="entry name" value="UNC-50"/>
</dbReference>
<feature type="transmembrane region" description="Helical" evidence="6">
    <location>
        <begin position="160"/>
        <end position="182"/>
    </location>
</feature>
<evidence type="ECO:0000256" key="6">
    <source>
        <dbReference type="SAM" id="Phobius"/>
    </source>
</evidence>
<evidence type="ECO:0000256" key="3">
    <source>
        <dbReference type="ARBA" id="ARBA00022692"/>
    </source>
</evidence>
<dbReference type="AlphaFoldDB" id="A0A6A7G866"/>
<dbReference type="GO" id="GO:0000139">
    <property type="term" value="C:Golgi membrane"/>
    <property type="evidence" value="ECO:0007669"/>
    <property type="project" value="TreeGrafter"/>
</dbReference>
<sequence>MIPVSPSTSPAAFHTREYVAPITPVEPRQGDLHRYFVRVFHSTHMDFQSAFSLMMNLCRSPKTVYQTTECRKDIKNQWARDDPAFLVILVGLNILSNIIYSLSFGVRSFGHFVMIIFYSIVFDFFLVGILIASIGWSIANRHFGQSVVRNDSQMEWQYAFDIHCNAYFPFFLLTNVVQYIFYPILWRENMVSVFLSNFLYAFAFSYYCYITFLGYDILQLQHTERCVYPVSVIVIVFAMSFLMGCNPTRFVVEAYFGRQH</sequence>